<keyword evidence="8" id="KW-1185">Reference proteome</keyword>
<reference evidence="7" key="2">
    <citation type="submission" date="2021-08" db="EMBL/GenBank/DDBJ databases">
        <authorList>
            <person name="Eriksson T."/>
        </authorList>
    </citation>
    <scope>NUCLEOTIDE SEQUENCE</scope>
    <source>
        <strain evidence="7">Stoneville</strain>
        <tissue evidence="7">Whole head</tissue>
    </source>
</reference>
<reference evidence="7" key="1">
    <citation type="journal article" date="2020" name="J Insects Food Feed">
        <title>The yellow mealworm (Tenebrio molitor) genome: a resource for the emerging insects as food and feed industry.</title>
        <authorList>
            <person name="Eriksson T."/>
            <person name="Andere A."/>
            <person name="Kelstrup H."/>
            <person name="Emery V."/>
            <person name="Picard C."/>
        </authorList>
    </citation>
    <scope>NUCLEOTIDE SEQUENCE</scope>
    <source>
        <strain evidence="7">Stoneville</strain>
        <tissue evidence="7">Whole head</tissue>
    </source>
</reference>
<dbReference type="GO" id="GO:0003677">
    <property type="term" value="F:DNA binding"/>
    <property type="evidence" value="ECO:0007669"/>
    <property type="project" value="UniProtKB-UniRule"/>
</dbReference>
<comment type="caution">
    <text evidence="7">The sequence shown here is derived from an EMBL/GenBank/DDBJ whole genome shotgun (WGS) entry which is preliminary data.</text>
</comment>
<gene>
    <name evidence="7" type="ORF">GEV33_003773</name>
</gene>
<dbReference type="PROSITE" id="PS50950">
    <property type="entry name" value="ZF_THAP"/>
    <property type="match status" value="1"/>
</dbReference>
<dbReference type="Gene3D" id="6.20.210.20">
    <property type="entry name" value="THAP domain"/>
    <property type="match status" value="1"/>
</dbReference>
<evidence type="ECO:0000256" key="2">
    <source>
        <dbReference type="ARBA" id="ARBA00022771"/>
    </source>
</evidence>
<dbReference type="SMART" id="SM00692">
    <property type="entry name" value="DM3"/>
    <property type="match status" value="1"/>
</dbReference>
<evidence type="ECO:0000256" key="4">
    <source>
        <dbReference type="ARBA" id="ARBA00023125"/>
    </source>
</evidence>
<dbReference type="Pfam" id="PF21787">
    <property type="entry name" value="TNP-like_RNaseH_N"/>
    <property type="match status" value="1"/>
</dbReference>
<dbReference type="Pfam" id="PF21788">
    <property type="entry name" value="TNP-like_GBD"/>
    <property type="match status" value="1"/>
</dbReference>
<dbReference type="EMBL" id="JABDTM020015916">
    <property type="protein sequence ID" value="KAH0819018.1"/>
    <property type="molecule type" value="Genomic_DNA"/>
</dbReference>
<evidence type="ECO:0000313" key="8">
    <source>
        <dbReference type="Proteomes" id="UP000719412"/>
    </source>
</evidence>
<dbReference type="Pfam" id="PF05485">
    <property type="entry name" value="THAP"/>
    <property type="match status" value="1"/>
</dbReference>
<keyword evidence="2 5" id="KW-0863">Zinc-finger</keyword>
<dbReference type="InterPro" id="IPR048367">
    <property type="entry name" value="TNP-like_RNaseH_C"/>
</dbReference>
<dbReference type="PANTHER" id="PTHR47577:SF2">
    <property type="entry name" value="THAP DOMAIN CONTAINING 9"/>
    <property type="match status" value="1"/>
</dbReference>
<dbReference type="AlphaFoldDB" id="A0A8J6HSW7"/>
<evidence type="ECO:0000313" key="7">
    <source>
        <dbReference type="EMBL" id="KAH0819018.1"/>
    </source>
</evidence>
<dbReference type="InterPro" id="IPR048365">
    <property type="entry name" value="TNP-like_RNaseH_N"/>
</dbReference>
<sequence>MEVVGRKKYSCFVNKHFFTFPKDAHQNQLWKDACEIDEVQNVEHWKICEDHFEASSFVNERKERLNTGSVPKLYEHSANGNFVLLEELPFSESVMQDETSVECSCHQATTSTAVCKCFDQKPSSHSQDCEIMGISSVDLHDHNYCRTGESEVLTNTGKFAFLEGNSKDSILSKIGLRQKELTPRKSTMYKAHRNVKSRLVKHSKLLEKERSKQYLSGFEDIGHLGRTNKAANHALVFMVRGVRKQWKQVIAYYFTSKTIQTANLKFLIKEIISQLQGIGLNVLATVCDQGPTNCAALRKLCDQRHPRQSSYYFFVKDKPIVTIFDVPHLLKNTRNALLKCKIQFAPHKWARFHHIESVFNFDQQKTFKSLPKLKQPHFNLKNDSYMKMKVKVAAAQLSSSMASAMETLTTLGVLPAEAIFTAEFVQKVDDLFDSLNSGNSKPVDHKRFRCALSRNSPHLDFWKKLLTELNNWKLIDLDTDADLSNRYSFVRGWQTTIRSIIFLWDTLKDGNGFDYLNLRSFNQDPLENLFSSIRQHGAANTNPTCHQFTAALKTVVVNSLASPKGVDRNCEDDNCAPLDDCSLC</sequence>
<dbReference type="InterPro" id="IPR038441">
    <property type="entry name" value="THAP_Znf_sf"/>
</dbReference>
<dbReference type="Proteomes" id="UP000719412">
    <property type="component" value="Unassembled WGS sequence"/>
</dbReference>
<dbReference type="SUPFAM" id="SSF57716">
    <property type="entry name" value="Glucocorticoid receptor-like (DNA-binding domain)"/>
    <property type="match status" value="1"/>
</dbReference>
<proteinExistence type="predicted"/>
<name>A0A8J6HSW7_TENMO</name>
<protein>
    <recommendedName>
        <fullName evidence="6">THAP-type domain-containing protein</fullName>
    </recommendedName>
</protein>
<dbReference type="InterPro" id="IPR048366">
    <property type="entry name" value="TNP-like_GBD"/>
</dbReference>
<dbReference type="InterPro" id="IPR006612">
    <property type="entry name" value="THAP_Znf"/>
</dbReference>
<feature type="domain" description="THAP-type" evidence="6">
    <location>
        <begin position="1"/>
        <end position="74"/>
    </location>
</feature>
<evidence type="ECO:0000259" key="6">
    <source>
        <dbReference type="PROSITE" id="PS50950"/>
    </source>
</evidence>
<keyword evidence="3" id="KW-0862">Zinc</keyword>
<evidence type="ECO:0000256" key="3">
    <source>
        <dbReference type="ARBA" id="ARBA00022833"/>
    </source>
</evidence>
<evidence type="ECO:0000256" key="5">
    <source>
        <dbReference type="PROSITE-ProRule" id="PRU00309"/>
    </source>
</evidence>
<dbReference type="GO" id="GO:0008270">
    <property type="term" value="F:zinc ion binding"/>
    <property type="evidence" value="ECO:0007669"/>
    <property type="project" value="UniProtKB-KW"/>
</dbReference>
<accession>A0A8J6HSW7</accession>
<keyword evidence="4 5" id="KW-0238">DNA-binding</keyword>
<dbReference type="Pfam" id="PF21789">
    <property type="entry name" value="TNP-like_RNaseH_C"/>
    <property type="match status" value="1"/>
</dbReference>
<evidence type="ECO:0000256" key="1">
    <source>
        <dbReference type="ARBA" id="ARBA00022723"/>
    </source>
</evidence>
<keyword evidence="1" id="KW-0479">Metal-binding</keyword>
<dbReference type="SMART" id="SM00980">
    <property type="entry name" value="THAP"/>
    <property type="match status" value="1"/>
</dbReference>
<dbReference type="PANTHER" id="PTHR47577">
    <property type="entry name" value="THAP DOMAIN-CONTAINING PROTEIN 6"/>
    <property type="match status" value="1"/>
</dbReference>
<organism evidence="7 8">
    <name type="scientific">Tenebrio molitor</name>
    <name type="common">Yellow mealworm beetle</name>
    <dbReference type="NCBI Taxonomy" id="7067"/>
    <lineage>
        <taxon>Eukaryota</taxon>
        <taxon>Metazoa</taxon>
        <taxon>Ecdysozoa</taxon>
        <taxon>Arthropoda</taxon>
        <taxon>Hexapoda</taxon>
        <taxon>Insecta</taxon>
        <taxon>Pterygota</taxon>
        <taxon>Neoptera</taxon>
        <taxon>Endopterygota</taxon>
        <taxon>Coleoptera</taxon>
        <taxon>Polyphaga</taxon>
        <taxon>Cucujiformia</taxon>
        <taxon>Tenebrionidae</taxon>
        <taxon>Tenebrio</taxon>
    </lineage>
</organism>